<sequence length="537" mass="61491">MEAFEFDSFTEVSDVTLASNFLHAYLNKTSEGLFKPSLELCTTSLTVDLSLHDTLKAIHRKRDLDALERLRVHLERNSWRYHPSFEKMNQVIRAMESTGKIQDVAVNEFNRPVWSPLKHTSDTRVAENIQKLRIPLGKSEKVPLVILHKLGSFQHDSLLRKRLNRIFSPLNHTFLVNTSGTGKTRLLFEGLCLHWGFYLTCAIDTSLLGAGDFAHVVTNVNDDYNWKPLVPPISDPTHSSVVHNNIHVVYRTCSEALLARLLIFNVYLKACSKAGFSHDQRRRWLESQIFPLNLISAFDPFWKIKNSISTLQLSDSILDQAISHTLEDIQSIWDMPAGEYFYVVLDEANVASTKHRWAFSDDYGRYPILKEMLRALRRRLGHLPVRFVVSGTIIQPEHFQSAVGEWADFRWCSDTGSFDNPTEHRRYVSQFLPPELVSSVTGQALLDRSWQWLRGRHRYTASFIAVLLSSGFESPHLLLGNYIENISNYFPPDNSEYTSGESVLFDKWYDSLGDSGLSEGNCRRKPSISNLSSFTLF</sequence>
<dbReference type="Proteomes" id="UP001150238">
    <property type="component" value="Unassembled WGS sequence"/>
</dbReference>
<proteinExistence type="predicted"/>
<dbReference type="EMBL" id="JANVFS010000002">
    <property type="protein sequence ID" value="KAJ4494646.1"/>
    <property type="molecule type" value="Genomic_DNA"/>
</dbReference>
<reference evidence="1" key="2">
    <citation type="journal article" date="2023" name="Proc. Natl. Acad. Sci. U.S.A.">
        <title>A global phylogenomic analysis of the shiitake genus Lentinula.</title>
        <authorList>
            <person name="Sierra-Patev S."/>
            <person name="Min B."/>
            <person name="Naranjo-Ortiz M."/>
            <person name="Looney B."/>
            <person name="Konkel Z."/>
            <person name="Slot J.C."/>
            <person name="Sakamoto Y."/>
            <person name="Steenwyk J.L."/>
            <person name="Rokas A."/>
            <person name="Carro J."/>
            <person name="Camarero S."/>
            <person name="Ferreira P."/>
            <person name="Molpeceres G."/>
            <person name="Ruiz-Duenas F.J."/>
            <person name="Serrano A."/>
            <person name="Henrissat B."/>
            <person name="Drula E."/>
            <person name="Hughes K.W."/>
            <person name="Mata J.L."/>
            <person name="Ishikawa N.K."/>
            <person name="Vargas-Isla R."/>
            <person name="Ushijima S."/>
            <person name="Smith C.A."/>
            <person name="Donoghue J."/>
            <person name="Ahrendt S."/>
            <person name="Andreopoulos W."/>
            <person name="He G."/>
            <person name="LaButti K."/>
            <person name="Lipzen A."/>
            <person name="Ng V."/>
            <person name="Riley R."/>
            <person name="Sandor L."/>
            <person name="Barry K."/>
            <person name="Martinez A.T."/>
            <person name="Xiao Y."/>
            <person name="Gibbons J.G."/>
            <person name="Terashima K."/>
            <person name="Grigoriev I.V."/>
            <person name="Hibbett D."/>
        </authorList>
    </citation>
    <scope>NUCLEOTIDE SEQUENCE</scope>
    <source>
        <strain evidence="1">Sp2 HRB7682 ss15</strain>
    </source>
</reference>
<evidence type="ECO:0000313" key="2">
    <source>
        <dbReference type="Proteomes" id="UP001150238"/>
    </source>
</evidence>
<comment type="caution">
    <text evidence="1">The sequence shown here is derived from an EMBL/GenBank/DDBJ whole genome shotgun (WGS) entry which is preliminary data.</text>
</comment>
<accession>A0A9W9B1N9</accession>
<reference evidence="1" key="1">
    <citation type="submission" date="2022-08" db="EMBL/GenBank/DDBJ databases">
        <authorList>
            <consortium name="DOE Joint Genome Institute"/>
            <person name="Min B."/>
            <person name="Riley R."/>
            <person name="Sierra-Patev S."/>
            <person name="Naranjo-Ortiz M."/>
            <person name="Looney B."/>
            <person name="Konkel Z."/>
            <person name="Slot J.C."/>
            <person name="Sakamoto Y."/>
            <person name="Steenwyk J.L."/>
            <person name="Rokas A."/>
            <person name="Carro J."/>
            <person name="Camarero S."/>
            <person name="Ferreira P."/>
            <person name="Molpeceres G."/>
            <person name="Ruiz-Duenas F.J."/>
            <person name="Serrano A."/>
            <person name="Henrissat B."/>
            <person name="Drula E."/>
            <person name="Hughes K.W."/>
            <person name="Mata J.L."/>
            <person name="Ishikawa N.K."/>
            <person name="Vargas-Isla R."/>
            <person name="Ushijima S."/>
            <person name="Smith C.A."/>
            <person name="Ahrendt S."/>
            <person name="Andreopoulos W."/>
            <person name="He G."/>
            <person name="Labutti K."/>
            <person name="Lipzen A."/>
            <person name="Ng V."/>
            <person name="Sandor L."/>
            <person name="Barry K."/>
            <person name="Martinez A.T."/>
            <person name="Xiao Y."/>
            <person name="Gibbons J.G."/>
            <person name="Terashima K."/>
            <person name="Hibbett D.S."/>
            <person name="Grigoriev I.V."/>
        </authorList>
    </citation>
    <scope>NUCLEOTIDE SEQUENCE</scope>
    <source>
        <strain evidence="1">Sp2 HRB7682 ss15</strain>
    </source>
</reference>
<dbReference type="AlphaFoldDB" id="A0A9W9B1N9"/>
<protein>
    <submittedName>
        <fullName evidence="1">Uncharacterized protein</fullName>
    </submittedName>
</protein>
<feature type="non-terminal residue" evidence="1">
    <location>
        <position position="537"/>
    </location>
</feature>
<evidence type="ECO:0000313" key="1">
    <source>
        <dbReference type="EMBL" id="KAJ4494646.1"/>
    </source>
</evidence>
<organism evidence="1 2">
    <name type="scientific">Lentinula lateritia</name>
    <dbReference type="NCBI Taxonomy" id="40482"/>
    <lineage>
        <taxon>Eukaryota</taxon>
        <taxon>Fungi</taxon>
        <taxon>Dikarya</taxon>
        <taxon>Basidiomycota</taxon>
        <taxon>Agaricomycotina</taxon>
        <taxon>Agaricomycetes</taxon>
        <taxon>Agaricomycetidae</taxon>
        <taxon>Agaricales</taxon>
        <taxon>Marasmiineae</taxon>
        <taxon>Omphalotaceae</taxon>
        <taxon>Lentinula</taxon>
    </lineage>
</organism>
<name>A0A9W9B1N9_9AGAR</name>
<gene>
    <name evidence="1" type="ORF">C8J55DRAFT_465653</name>
</gene>